<evidence type="ECO:0000256" key="3">
    <source>
        <dbReference type="ARBA" id="ARBA00023163"/>
    </source>
</evidence>
<dbReference type="RefSeq" id="WP_116182042.1">
    <property type="nucleotide sequence ID" value="NZ_CP144375.1"/>
</dbReference>
<evidence type="ECO:0000256" key="2">
    <source>
        <dbReference type="ARBA" id="ARBA00023125"/>
    </source>
</evidence>
<reference evidence="5 6" key="1">
    <citation type="submission" date="2018-08" db="EMBL/GenBank/DDBJ databases">
        <title>Genomic Encyclopedia of Archaeal and Bacterial Type Strains, Phase II (KMG-II): from individual species to whole genera.</title>
        <authorList>
            <person name="Goeker M."/>
        </authorList>
    </citation>
    <scope>NUCLEOTIDE SEQUENCE [LARGE SCALE GENOMIC DNA]</scope>
    <source>
        <strain evidence="5 6">DSM 45791</strain>
    </source>
</reference>
<feature type="domain" description="HTH lacI-type" evidence="4">
    <location>
        <begin position="2"/>
        <end position="56"/>
    </location>
</feature>
<dbReference type="PROSITE" id="PS50932">
    <property type="entry name" value="HTH_LACI_2"/>
    <property type="match status" value="1"/>
</dbReference>
<dbReference type="Pfam" id="PF13377">
    <property type="entry name" value="Peripla_BP_3"/>
    <property type="match status" value="1"/>
</dbReference>
<dbReference type="InterPro" id="IPR000843">
    <property type="entry name" value="HTH_LacI"/>
</dbReference>
<gene>
    <name evidence="5" type="ORF">BCF44_13467</name>
</gene>
<dbReference type="EMBL" id="QUNO01000034">
    <property type="protein sequence ID" value="REH26212.1"/>
    <property type="molecule type" value="Genomic_DNA"/>
</dbReference>
<dbReference type="CDD" id="cd01392">
    <property type="entry name" value="HTH_LacI"/>
    <property type="match status" value="1"/>
</dbReference>
<protein>
    <submittedName>
        <fullName evidence="5">DNA-binding LacI/PurR family transcriptional regulator</fullName>
    </submittedName>
</protein>
<dbReference type="Gene3D" id="3.40.50.2300">
    <property type="match status" value="2"/>
</dbReference>
<dbReference type="AlphaFoldDB" id="A0A3E0GT14"/>
<keyword evidence="2 5" id="KW-0238">DNA-binding</keyword>
<dbReference type="GO" id="GO:0003700">
    <property type="term" value="F:DNA-binding transcription factor activity"/>
    <property type="evidence" value="ECO:0007669"/>
    <property type="project" value="TreeGrafter"/>
</dbReference>
<dbReference type="SMART" id="SM00354">
    <property type="entry name" value="HTH_LACI"/>
    <property type="match status" value="1"/>
</dbReference>
<dbReference type="PANTHER" id="PTHR30146">
    <property type="entry name" value="LACI-RELATED TRANSCRIPTIONAL REPRESSOR"/>
    <property type="match status" value="1"/>
</dbReference>
<dbReference type="GO" id="GO:0000976">
    <property type="term" value="F:transcription cis-regulatory region binding"/>
    <property type="evidence" value="ECO:0007669"/>
    <property type="project" value="TreeGrafter"/>
</dbReference>
<comment type="caution">
    <text evidence="5">The sequence shown here is derived from an EMBL/GenBank/DDBJ whole genome shotgun (WGS) entry which is preliminary data.</text>
</comment>
<dbReference type="Proteomes" id="UP000256269">
    <property type="component" value="Unassembled WGS sequence"/>
</dbReference>
<name>A0A3E0GT14_9PSEU</name>
<dbReference type="Gene3D" id="1.10.260.40">
    <property type="entry name" value="lambda repressor-like DNA-binding domains"/>
    <property type="match status" value="1"/>
</dbReference>
<dbReference type="InterPro" id="IPR046335">
    <property type="entry name" value="LacI/GalR-like_sensor"/>
</dbReference>
<dbReference type="InterPro" id="IPR010982">
    <property type="entry name" value="Lambda_DNA-bd_dom_sf"/>
</dbReference>
<dbReference type="InterPro" id="IPR028082">
    <property type="entry name" value="Peripla_BP_I"/>
</dbReference>
<keyword evidence="1" id="KW-0805">Transcription regulation</keyword>
<evidence type="ECO:0000259" key="4">
    <source>
        <dbReference type="PROSITE" id="PS50932"/>
    </source>
</evidence>
<dbReference type="OrthoDB" id="252678at2"/>
<sequence>MATIHDVARAAGVAPSTVSYVISGKRAVSAATRRRVQQQIRLLGYRPRASGLTARSDLLALLAPQRPGVEAATVMRFTSAATAAAREHGLDLLLLTRDGDPGELREAVIGSLADGLIALDVTAADARVPMLTALDRPTVLMGVPDHPNAITCLDLDFHAAAGLCVDHLAGLGHRRIGLIGPAAAVHDRGVSHATRFDQGLRDSSLRHGVQVFMRSCDEDSVRSCVDGLIATRVTALVVQNEAVLTPVMTTLASLGLVVPQDMSVIAVGPHGGDPCILTTVEVPAARLGQLAVAMVVDQLDGVGGPEIRLLPPRLAVRSSTASPSIMD</sequence>
<evidence type="ECO:0000313" key="6">
    <source>
        <dbReference type="Proteomes" id="UP000256269"/>
    </source>
</evidence>
<dbReference type="PANTHER" id="PTHR30146:SF153">
    <property type="entry name" value="LACTOSE OPERON REPRESSOR"/>
    <property type="match status" value="1"/>
</dbReference>
<evidence type="ECO:0000313" key="5">
    <source>
        <dbReference type="EMBL" id="REH26212.1"/>
    </source>
</evidence>
<organism evidence="5 6">
    <name type="scientific">Kutzneria buriramensis</name>
    <dbReference type="NCBI Taxonomy" id="1045776"/>
    <lineage>
        <taxon>Bacteria</taxon>
        <taxon>Bacillati</taxon>
        <taxon>Actinomycetota</taxon>
        <taxon>Actinomycetes</taxon>
        <taxon>Pseudonocardiales</taxon>
        <taxon>Pseudonocardiaceae</taxon>
        <taxon>Kutzneria</taxon>
    </lineage>
</organism>
<dbReference type="Pfam" id="PF00356">
    <property type="entry name" value="LacI"/>
    <property type="match status" value="1"/>
</dbReference>
<dbReference type="SUPFAM" id="SSF53822">
    <property type="entry name" value="Periplasmic binding protein-like I"/>
    <property type="match status" value="1"/>
</dbReference>
<proteinExistence type="predicted"/>
<keyword evidence="6" id="KW-1185">Reference proteome</keyword>
<accession>A0A3E0GT14</accession>
<dbReference type="SUPFAM" id="SSF47413">
    <property type="entry name" value="lambda repressor-like DNA-binding domains"/>
    <property type="match status" value="1"/>
</dbReference>
<evidence type="ECO:0000256" key="1">
    <source>
        <dbReference type="ARBA" id="ARBA00023015"/>
    </source>
</evidence>
<keyword evidence="3" id="KW-0804">Transcription</keyword>